<dbReference type="InterPro" id="IPR044149">
    <property type="entry name" value="Nitrilases_CHs"/>
</dbReference>
<name>A0A8H4RPD9_9HELO</name>
<evidence type="ECO:0000256" key="1">
    <source>
        <dbReference type="ARBA" id="ARBA00008129"/>
    </source>
</evidence>
<evidence type="ECO:0000313" key="4">
    <source>
        <dbReference type="Proteomes" id="UP000566819"/>
    </source>
</evidence>
<organism evidence="3 4">
    <name type="scientific">Cudoniella acicularis</name>
    <dbReference type="NCBI Taxonomy" id="354080"/>
    <lineage>
        <taxon>Eukaryota</taxon>
        <taxon>Fungi</taxon>
        <taxon>Dikarya</taxon>
        <taxon>Ascomycota</taxon>
        <taxon>Pezizomycotina</taxon>
        <taxon>Leotiomycetes</taxon>
        <taxon>Helotiales</taxon>
        <taxon>Tricladiaceae</taxon>
        <taxon>Cudoniella</taxon>
    </lineage>
</organism>
<dbReference type="GO" id="GO:0003824">
    <property type="term" value="F:catalytic activity"/>
    <property type="evidence" value="ECO:0007669"/>
    <property type="project" value="InterPro"/>
</dbReference>
<dbReference type="InterPro" id="IPR003010">
    <property type="entry name" value="C-N_Hydrolase"/>
</dbReference>
<gene>
    <name evidence="3" type="ORF">G7Y89_g4465</name>
</gene>
<evidence type="ECO:0000259" key="2">
    <source>
        <dbReference type="PROSITE" id="PS50263"/>
    </source>
</evidence>
<dbReference type="PANTHER" id="PTHR46044:SF1">
    <property type="entry name" value="CN HYDROLASE DOMAIN-CONTAINING PROTEIN"/>
    <property type="match status" value="1"/>
</dbReference>
<sequence>MQHIAKEGRCFVISVSDFPADYPPFTQGHHDRNPEGEPWKKEDILNHGGSCVISPLGTFIAEPVWDKEEIIYATLKLSDLAEARMDFDPVGSYARPDIFVNKKRGANVTFD</sequence>
<dbReference type="PANTHER" id="PTHR46044">
    <property type="entry name" value="NITRILASE"/>
    <property type="match status" value="1"/>
</dbReference>
<dbReference type="OrthoDB" id="10250282at2759"/>
<dbReference type="Proteomes" id="UP000566819">
    <property type="component" value="Unassembled WGS sequence"/>
</dbReference>
<dbReference type="Gene3D" id="3.60.110.10">
    <property type="entry name" value="Carbon-nitrogen hydrolase"/>
    <property type="match status" value="1"/>
</dbReference>
<keyword evidence="4" id="KW-1185">Reference proteome</keyword>
<dbReference type="SUPFAM" id="SSF56317">
    <property type="entry name" value="Carbon-nitrogen hydrolase"/>
    <property type="match status" value="1"/>
</dbReference>
<dbReference type="AlphaFoldDB" id="A0A8H4RPD9"/>
<dbReference type="EMBL" id="JAAMPI010000243">
    <property type="protein sequence ID" value="KAF4633649.1"/>
    <property type="molecule type" value="Genomic_DNA"/>
</dbReference>
<proteinExistence type="inferred from homology"/>
<dbReference type="PROSITE" id="PS50263">
    <property type="entry name" value="CN_HYDROLASE"/>
    <property type="match status" value="1"/>
</dbReference>
<dbReference type="Pfam" id="PF00795">
    <property type="entry name" value="CN_hydrolase"/>
    <property type="match status" value="1"/>
</dbReference>
<dbReference type="InterPro" id="IPR036526">
    <property type="entry name" value="C-N_Hydrolase_sf"/>
</dbReference>
<protein>
    <recommendedName>
        <fullName evidence="2">CN hydrolase domain-containing protein</fullName>
    </recommendedName>
</protein>
<evidence type="ECO:0000313" key="3">
    <source>
        <dbReference type="EMBL" id="KAF4633649.1"/>
    </source>
</evidence>
<reference evidence="3 4" key="1">
    <citation type="submission" date="2020-03" db="EMBL/GenBank/DDBJ databases">
        <title>Draft Genome Sequence of Cudoniella acicularis.</title>
        <authorList>
            <person name="Buettner E."/>
            <person name="Kellner H."/>
        </authorList>
    </citation>
    <scope>NUCLEOTIDE SEQUENCE [LARGE SCALE GENOMIC DNA]</scope>
    <source>
        <strain evidence="3 4">DSM 108380</strain>
    </source>
</reference>
<comment type="similarity">
    <text evidence="1">Belongs to the carbon-nitrogen hydrolase superfamily. Nitrilase family.</text>
</comment>
<comment type="caution">
    <text evidence="3">The sequence shown here is derived from an EMBL/GenBank/DDBJ whole genome shotgun (WGS) entry which is preliminary data.</text>
</comment>
<feature type="domain" description="CN hydrolase" evidence="2">
    <location>
        <begin position="1"/>
        <end position="77"/>
    </location>
</feature>
<accession>A0A8H4RPD9</accession>